<evidence type="ECO:0000313" key="2">
    <source>
        <dbReference type="EMBL" id="SNX75229.1"/>
    </source>
</evidence>
<evidence type="ECO:0000313" key="3">
    <source>
        <dbReference type="Proteomes" id="UP000219546"/>
    </source>
</evidence>
<keyword evidence="3" id="KW-1185">Reference proteome</keyword>
<gene>
    <name evidence="2" type="ORF">SAMN05877753_11189</name>
</gene>
<evidence type="ECO:0000256" key="1">
    <source>
        <dbReference type="SAM" id="SignalP"/>
    </source>
</evidence>
<protein>
    <submittedName>
        <fullName evidence="2">Uncharacterized protein</fullName>
    </submittedName>
</protein>
<keyword evidence="1" id="KW-0732">Signal</keyword>
<proteinExistence type="predicted"/>
<dbReference type="Proteomes" id="UP000219546">
    <property type="component" value="Unassembled WGS sequence"/>
</dbReference>
<dbReference type="EMBL" id="OAOP01000011">
    <property type="protein sequence ID" value="SNX75229.1"/>
    <property type="molecule type" value="Genomic_DNA"/>
</dbReference>
<feature type="chain" id="PRO_5012583239" evidence="1">
    <location>
        <begin position="26"/>
        <end position="75"/>
    </location>
</feature>
<reference evidence="2 3" key="1">
    <citation type="submission" date="2017-08" db="EMBL/GenBank/DDBJ databases">
        <authorList>
            <person name="de Groot N.N."/>
        </authorList>
    </citation>
    <scope>NUCLEOTIDE SEQUENCE [LARGE SCALE GENOMIC DNA]</scope>
    <source>
        <strain evidence="2 3">JC228</strain>
    </source>
</reference>
<feature type="signal peptide" evidence="1">
    <location>
        <begin position="1"/>
        <end position="25"/>
    </location>
</feature>
<dbReference type="AlphaFoldDB" id="A0A285D627"/>
<organism evidence="2 3">
    <name type="scientific">Bacillus oleivorans</name>
    <dbReference type="NCBI Taxonomy" id="1448271"/>
    <lineage>
        <taxon>Bacteria</taxon>
        <taxon>Bacillati</taxon>
        <taxon>Bacillota</taxon>
        <taxon>Bacilli</taxon>
        <taxon>Bacillales</taxon>
        <taxon>Bacillaceae</taxon>
        <taxon>Bacillus</taxon>
    </lineage>
</organism>
<accession>A0A285D627</accession>
<name>A0A285D627_9BACI</name>
<sequence length="75" mass="8996">MVINMLKKIMVCAFLFSGLFITAWAANEQQRREYMEWDEVYDIDLIPISTETNLHEKKKVYKYKPREYVRISTAS</sequence>